<feature type="transmembrane region" description="Helical" evidence="6">
    <location>
        <begin position="49"/>
        <end position="69"/>
    </location>
</feature>
<evidence type="ECO:0000256" key="1">
    <source>
        <dbReference type="ARBA" id="ARBA00004141"/>
    </source>
</evidence>
<evidence type="ECO:0000313" key="7">
    <source>
        <dbReference type="EMBL" id="CEQ43215.1"/>
    </source>
</evidence>
<feature type="transmembrane region" description="Helical" evidence="6">
    <location>
        <begin position="323"/>
        <end position="343"/>
    </location>
</feature>
<feature type="non-terminal residue" evidence="7">
    <location>
        <position position="1"/>
    </location>
</feature>
<protein>
    <submittedName>
        <fullName evidence="7">SPOSA6832_05124-mRNA-1:cds</fullName>
    </submittedName>
</protein>
<evidence type="ECO:0000256" key="3">
    <source>
        <dbReference type="ARBA" id="ARBA00022692"/>
    </source>
</evidence>
<proteinExistence type="predicted"/>
<dbReference type="PANTHER" id="PTHR45649">
    <property type="entry name" value="AMINO-ACID PERMEASE BAT1"/>
    <property type="match status" value="1"/>
</dbReference>
<dbReference type="AlphaFoldDB" id="A0A0D6EUD6"/>
<accession>A0A0D6EUD6</accession>
<feature type="transmembrane region" description="Helical" evidence="6">
    <location>
        <begin position="121"/>
        <end position="140"/>
    </location>
</feature>
<evidence type="ECO:0000256" key="5">
    <source>
        <dbReference type="ARBA" id="ARBA00023136"/>
    </source>
</evidence>
<dbReference type="EMBL" id="CENE01000066">
    <property type="protein sequence ID" value="CEQ43215.1"/>
    <property type="molecule type" value="Genomic_DNA"/>
</dbReference>
<feature type="transmembrane region" description="Helical" evidence="6">
    <location>
        <begin position="371"/>
        <end position="389"/>
    </location>
</feature>
<feature type="transmembrane region" description="Helical" evidence="6">
    <location>
        <begin position="197"/>
        <end position="215"/>
    </location>
</feature>
<dbReference type="Proteomes" id="UP000243876">
    <property type="component" value="Unassembled WGS sequence"/>
</dbReference>
<evidence type="ECO:0000256" key="6">
    <source>
        <dbReference type="SAM" id="Phobius"/>
    </source>
</evidence>
<evidence type="ECO:0000256" key="4">
    <source>
        <dbReference type="ARBA" id="ARBA00022989"/>
    </source>
</evidence>
<feature type="transmembrane region" description="Helical" evidence="6">
    <location>
        <begin position="160"/>
        <end position="185"/>
    </location>
</feature>
<feature type="transmembrane region" description="Helical" evidence="6">
    <location>
        <begin position="442"/>
        <end position="463"/>
    </location>
</feature>
<evidence type="ECO:0000313" key="8">
    <source>
        <dbReference type="Proteomes" id="UP000243876"/>
    </source>
</evidence>
<dbReference type="OrthoDB" id="10054429at2759"/>
<dbReference type="PIRSF" id="PIRSF006060">
    <property type="entry name" value="AA_transporter"/>
    <property type="match status" value="1"/>
</dbReference>
<keyword evidence="3 6" id="KW-0812">Transmembrane</keyword>
<keyword evidence="5 6" id="KW-0472">Membrane</keyword>
<keyword evidence="8" id="KW-1185">Reference proteome</keyword>
<sequence length="481" mass="50665">MGYFKSGSSGKASVPADVCSVTSTIASPEEDRLAQLGYKQEFAREFTNLSTISFAFSIMGVSSSVASTLNTPLLLGGPASVGSFMCFCLGTSIAEIISAYPTNGGLYAASAYLVPRKYKAPVGWTVGWLNLLGQIAGVASTEWGLAGMILAAATVSTDGAYVATAGHTVAVFVFLLVIHGLLNSVGTKIIAQVTKTFVFVNLGSLFAIVIALGVTCKDKHPASYVFTEVNNASGWHSQGLAVLLGLLSIQWTMTDYDATAHISEEVKQASIRGPVAIVIAVCGTAICGWVYVLCSGPISELPGPSGYAAATIIVRNVGKKGFYVLWSFVCFTAFSVASTAMQANARTFHAFSRDGGLPDRGLFRKLAPNRVPVYSVWLICFICACLGLLDFASPIAVNAVFSLCAIALDTSYAIPIACKLIFRNHPDVQYQPGPFTLGTGFLGKFIPVVAVTWTSFVVVILALPETLPVTAASMNSFRNAP</sequence>
<keyword evidence="4 6" id="KW-1133">Transmembrane helix</keyword>
<evidence type="ECO:0000256" key="2">
    <source>
        <dbReference type="ARBA" id="ARBA00022448"/>
    </source>
</evidence>
<gene>
    <name evidence="7" type="primary">SPOSA6832_05124</name>
</gene>
<dbReference type="GO" id="GO:0022857">
    <property type="term" value="F:transmembrane transporter activity"/>
    <property type="evidence" value="ECO:0007669"/>
    <property type="project" value="InterPro"/>
</dbReference>
<dbReference type="InterPro" id="IPR002293">
    <property type="entry name" value="AA/rel_permease1"/>
</dbReference>
<comment type="subcellular location">
    <subcellularLocation>
        <location evidence="1">Membrane</location>
        <topology evidence="1">Multi-pass membrane protein</topology>
    </subcellularLocation>
</comment>
<organism evidence="7 8">
    <name type="scientific">Sporidiobolus salmonicolor</name>
    <name type="common">Yeast-like fungus</name>
    <name type="synonym">Sporobolomyces salmonicolor</name>
    <dbReference type="NCBI Taxonomy" id="5005"/>
    <lineage>
        <taxon>Eukaryota</taxon>
        <taxon>Fungi</taxon>
        <taxon>Dikarya</taxon>
        <taxon>Basidiomycota</taxon>
        <taxon>Pucciniomycotina</taxon>
        <taxon>Microbotryomycetes</taxon>
        <taxon>Sporidiobolales</taxon>
        <taxon>Sporidiobolaceae</taxon>
        <taxon>Sporobolomyces</taxon>
    </lineage>
</organism>
<dbReference type="GO" id="GO:0016020">
    <property type="term" value="C:membrane"/>
    <property type="evidence" value="ECO:0007669"/>
    <property type="project" value="UniProtKB-SubCell"/>
</dbReference>
<feature type="transmembrane region" description="Helical" evidence="6">
    <location>
        <begin position="274"/>
        <end position="292"/>
    </location>
</feature>
<keyword evidence="2" id="KW-0813">Transport</keyword>
<feature type="transmembrane region" description="Helical" evidence="6">
    <location>
        <begin position="235"/>
        <end position="253"/>
    </location>
</feature>
<dbReference type="Gene3D" id="1.20.1740.10">
    <property type="entry name" value="Amino acid/polyamine transporter I"/>
    <property type="match status" value="1"/>
</dbReference>
<dbReference type="Pfam" id="PF13520">
    <property type="entry name" value="AA_permease_2"/>
    <property type="match status" value="1"/>
</dbReference>
<name>A0A0D6EUD6_SPOSA</name>
<feature type="transmembrane region" description="Helical" evidence="6">
    <location>
        <begin position="395"/>
        <end position="422"/>
    </location>
</feature>
<dbReference type="PANTHER" id="PTHR45649:SF9">
    <property type="entry name" value="AMINO-ACID PERMEASE 2"/>
    <property type="match status" value="1"/>
</dbReference>
<reference evidence="8" key="1">
    <citation type="submission" date="2015-02" db="EMBL/GenBank/DDBJ databases">
        <authorList>
            <person name="Gon?alves P."/>
        </authorList>
    </citation>
    <scope>NUCLEOTIDE SEQUENCE [LARGE SCALE GENOMIC DNA]</scope>
</reference>